<dbReference type="GO" id="GO:0016747">
    <property type="term" value="F:acyltransferase activity, transferring groups other than amino-acyl groups"/>
    <property type="evidence" value="ECO:0007669"/>
    <property type="project" value="InterPro"/>
</dbReference>
<protein>
    <submittedName>
        <fullName evidence="4">GNAT family N-acetyltransferase</fullName>
    </submittedName>
</protein>
<evidence type="ECO:0000256" key="2">
    <source>
        <dbReference type="ARBA" id="ARBA00023315"/>
    </source>
</evidence>
<dbReference type="RefSeq" id="WP_154448727.1">
    <property type="nucleotide sequence ID" value="NZ_WIND01000020.1"/>
</dbReference>
<evidence type="ECO:0000313" key="4">
    <source>
        <dbReference type="EMBL" id="MSU91503.1"/>
    </source>
</evidence>
<dbReference type="EMBL" id="WIND01000020">
    <property type="protein sequence ID" value="MSU91503.1"/>
    <property type="molecule type" value="Genomic_DNA"/>
</dbReference>
<dbReference type="InterPro" id="IPR000182">
    <property type="entry name" value="GNAT_dom"/>
</dbReference>
<keyword evidence="2" id="KW-0012">Acyltransferase</keyword>
<reference evidence="4 5" key="1">
    <citation type="submission" date="2019-10" db="EMBL/GenBank/DDBJ databases">
        <title>Cognatihalovulum marinum gen. nov. sp. nov., a new member of the family Rhodobacteraceae isolated from deep seawater of the Northwest Indian Ocean.</title>
        <authorList>
            <person name="Ruan C."/>
            <person name="Wang J."/>
            <person name="Zheng X."/>
            <person name="Song L."/>
            <person name="Zhu Y."/>
            <person name="Huang Y."/>
            <person name="Lu Z."/>
            <person name="Du W."/>
            <person name="Huang L."/>
            <person name="Dai X."/>
        </authorList>
    </citation>
    <scope>NUCLEOTIDE SEQUENCE [LARGE SCALE GENOMIC DNA]</scope>
    <source>
        <strain evidence="4 5">2CG4</strain>
    </source>
</reference>
<dbReference type="SUPFAM" id="SSF55729">
    <property type="entry name" value="Acyl-CoA N-acyltransferases (Nat)"/>
    <property type="match status" value="1"/>
</dbReference>
<name>A0A6L5Z4M5_9RHOB</name>
<dbReference type="AlphaFoldDB" id="A0A6L5Z4M5"/>
<feature type="domain" description="N-acetyltransferase" evidence="3">
    <location>
        <begin position="2"/>
        <end position="148"/>
    </location>
</feature>
<comment type="caution">
    <text evidence="4">The sequence shown here is derived from an EMBL/GenBank/DDBJ whole genome shotgun (WGS) entry which is preliminary data.</text>
</comment>
<dbReference type="Pfam" id="PF13508">
    <property type="entry name" value="Acetyltransf_7"/>
    <property type="match status" value="1"/>
</dbReference>
<evidence type="ECO:0000256" key="1">
    <source>
        <dbReference type="ARBA" id="ARBA00022679"/>
    </source>
</evidence>
<evidence type="ECO:0000259" key="3">
    <source>
        <dbReference type="PROSITE" id="PS51186"/>
    </source>
</evidence>
<sequence>MFRLYPERPADTAEVELLFDLAFAPGRTALSSYRLRDGVPMLGALSLVARDDYDVVAGAIRYWPVVVGQAAAAPALLLGPIAVHPTRQGEGLGALLMSESLSRARALGWRRVLLVGDRPYYARFGFDHVPVEFPAPTNQDRVLGLALTEGALDGFGGAVAPWPAARAAMPG</sequence>
<organism evidence="4 5">
    <name type="scientific">Halovulum marinum</name>
    <dbReference type="NCBI Taxonomy" id="2662447"/>
    <lineage>
        <taxon>Bacteria</taxon>
        <taxon>Pseudomonadati</taxon>
        <taxon>Pseudomonadota</taxon>
        <taxon>Alphaproteobacteria</taxon>
        <taxon>Rhodobacterales</taxon>
        <taxon>Paracoccaceae</taxon>
        <taxon>Halovulum</taxon>
    </lineage>
</organism>
<dbReference type="PANTHER" id="PTHR43877:SF1">
    <property type="entry name" value="ACETYLTRANSFERASE"/>
    <property type="match status" value="1"/>
</dbReference>
<dbReference type="InterPro" id="IPR016181">
    <property type="entry name" value="Acyl_CoA_acyltransferase"/>
</dbReference>
<accession>A0A6L5Z4M5</accession>
<evidence type="ECO:0000313" key="5">
    <source>
        <dbReference type="Proteomes" id="UP000474957"/>
    </source>
</evidence>
<dbReference type="CDD" id="cd04301">
    <property type="entry name" value="NAT_SF"/>
    <property type="match status" value="1"/>
</dbReference>
<dbReference type="PANTHER" id="PTHR43877">
    <property type="entry name" value="AMINOALKYLPHOSPHONATE N-ACETYLTRANSFERASE-RELATED-RELATED"/>
    <property type="match status" value="1"/>
</dbReference>
<dbReference type="Proteomes" id="UP000474957">
    <property type="component" value="Unassembled WGS sequence"/>
</dbReference>
<proteinExistence type="predicted"/>
<dbReference type="InterPro" id="IPR050832">
    <property type="entry name" value="Bact_Acetyltransf"/>
</dbReference>
<keyword evidence="5" id="KW-1185">Reference proteome</keyword>
<gene>
    <name evidence="4" type="ORF">GE300_18140</name>
</gene>
<dbReference type="Gene3D" id="3.40.630.30">
    <property type="match status" value="1"/>
</dbReference>
<dbReference type="PROSITE" id="PS51186">
    <property type="entry name" value="GNAT"/>
    <property type="match status" value="1"/>
</dbReference>
<keyword evidence="1 4" id="KW-0808">Transferase</keyword>